<feature type="transmembrane region" description="Helical" evidence="2">
    <location>
        <begin position="94"/>
        <end position="115"/>
    </location>
</feature>
<dbReference type="STRING" id="85701.BM1374166_02039"/>
<proteinExistence type="predicted"/>
<protein>
    <submittedName>
        <fullName evidence="3">Type IV secretion protein VblB2</fullName>
    </submittedName>
</protein>
<comment type="subcellular location">
    <subcellularLocation>
        <location evidence="1">Membrane</location>
        <topology evidence="1">Multi-pass membrane protein</topology>
    </subcellularLocation>
</comment>
<dbReference type="RefSeq" id="WP_100128845.1">
    <property type="nucleotide sequence ID" value="NZ_CADDYI010000004.1"/>
</dbReference>
<evidence type="ECO:0000256" key="1">
    <source>
        <dbReference type="ARBA" id="ARBA00004141"/>
    </source>
</evidence>
<accession>A0A2M6USR1</accession>
<evidence type="ECO:0000313" key="3">
    <source>
        <dbReference type="EMBL" id="PIT69228.1"/>
    </source>
</evidence>
<gene>
    <name evidence="3" type="ORF">CER18_04240</name>
</gene>
<dbReference type="EMBL" id="NJGE01000007">
    <property type="protein sequence ID" value="PIT69228.1"/>
    <property type="molecule type" value="Genomic_DNA"/>
</dbReference>
<keyword evidence="2" id="KW-0472">Membrane</keyword>
<dbReference type="GO" id="GO:0016020">
    <property type="term" value="C:membrane"/>
    <property type="evidence" value="ECO:0007669"/>
    <property type="project" value="UniProtKB-SubCell"/>
</dbReference>
<organism evidence="3 4">
    <name type="scientific">Bartonella tribocorum</name>
    <dbReference type="NCBI Taxonomy" id="85701"/>
    <lineage>
        <taxon>Bacteria</taxon>
        <taxon>Pseudomonadati</taxon>
        <taxon>Pseudomonadota</taxon>
        <taxon>Alphaproteobacteria</taxon>
        <taxon>Hyphomicrobiales</taxon>
        <taxon>Bartonellaceae</taxon>
        <taxon>Bartonella</taxon>
    </lineage>
</organism>
<dbReference type="Proteomes" id="UP000229839">
    <property type="component" value="Unassembled WGS sequence"/>
</dbReference>
<dbReference type="InterPro" id="IPR007039">
    <property type="entry name" value="TrbC/VirB2"/>
</dbReference>
<dbReference type="AlphaFoldDB" id="A0A2M6USR1"/>
<evidence type="ECO:0000256" key="2">
    <source>
        <dbReference type="SAM" id="Phobius"/>
    </source>
</evidence>
<feature type="transmembrane region" description="Helical" evidence="2">
    <location>
        <begin position="26"/>
        <end position="48"/>
    </location>
</feature>
<feature type="transmembrane region" description="Helical" evidence="2">
    <location>
        <begin position="68"/>
        <end position="87"/>
    </location>
</feature>
<comment type="caution">
    <text evidence="3">The sequence shown here is derived from an EMBL/GenBank/DDBJ whole genome shotgun (WGS) entry which is preliminary data.</text>
</comment>
<evidence type="ECO:0000313" key="4">
    <source>
        <dbReference type="Proteomes" id="UP000229839"/>
    </source>
</evidence>
<keyword evidence="2" id="KW-1133">Transmembrane helix</keyword>
<dbReference type="OrthoDB" id="7211121at2"/>
<keyword evidence="2" id="KW-0812">Transmembrane</keyword>
<sequence>MKNMNNSFSCEHTLQKVTLSNTQKKWLTTVLMLFIAFIALSEPAFAAGDFGKIDDALQKIVKALTGPIATSIATISVAGIGLAWIAGYVEMRKAFFVCVGIGIVMGASQIVSMLAN</sequence>
<dbReference type="Pfam" id="PF04956">
    <property type="entry name" value="TrbC"/>
    <property type="match status" value="1"/>
</dbReference>
<name>A0A2M6USR1_9HYPH</name>
<reference evidence="3 4" key="1">
    <citation type="submission" date="2017-06" db="EMBL/GenBank/DDBJ databases">
        <title>Draft genome of Bartonella tribocorum strain L103, isolated from a rodent in Laos.</title>
        <authorList>
            <person name="Hadjadj L."/>
            <person name="Jiyipong T."/>
            <person name="Morand S."/>
            <person name="Diene S.M."/>
            <person name="Rolain J.-M."/>
        </authorList>
    </citation>
    <scope>NUCLEOTIDE SEQUENCE [LARGE SCALE GENOMIC DNA]</scope>
    <source>
        <strain evidence="3 4">L103</strain>
    </source>
</reference>